<feature type="region of interest" description="Disordered" evidence="1">
    <location>
        <begin position="611"/>
        <end position="642"/>
    </location>
</feature>
<dbReference type="PANTHER" id="PTHR38886:SF1">
    <property type="entry name" value="NACHT-NTPASE AND P-LOOP NTPASES N-TERMINAL DOMAIN-CONTAINING PROTEIN"/>
    <property type="match status" value="1"/>
</dbReference>
<evidence type="ECO:0000256" key="1">
    <source>
        <dbReference type="SAM" id="MobiDB-lite"/>
    </source>
</evidence>
<dbReference type="Proteomes" id="UP000664521">
    <property type="component" value="Unassembled WGS sequence"/>
</dbReference>
<name>A0A8H3IJ28_9LECA</name>
<accession>A0A8H3IJ28</accession>
<dbReference type="AlphaFoldDB" id="A0A8H3IJ28"/>
<gene>
    <name evidence="2" type="ORF">HETSPECPRED_002505</name>
</gene>
<evidence type="ECO:0000313" key="2">
    <source>
        <dbReference type="EMBL" id="CAF9915489.1"/>
    </source>
</evidence>
<keyword evidence="3" id="KW-1185">Reference proteome</keyword>
<evidence type="ECO:0008006" key="4">
    <source>
        <dbReference type="Google" id="ProtNLM"/>
    </source>
</evidence>
<protein>
    <recommendedName>
        <fullName evidence="4">Fungal N-terminal domain-containing protein</fullName>
    </recommendedName>
</protein>
<feature type="compositionally biased region" description="Low complexity" evidence="1">
    <location>
        <begin position="267"/>
        <end position="279"/>
    </location>
</feature>
<dbReference type="OrthoDB" id="5404564at2759"/>
<evidence type="ECO:0000313" key="3">
    <source>
        <dbReference type="Proteomes" id="UP000664521"/>
    </source>
</evidence>
<dbReference type="EMBL" id="CAJPDS010000016">
    <property type="protein sequence ID" value="CAF9915489.1"/>
    <property type="molecule type" value="Genomic_DNA"/>
</dbReference>
<comment type="caution">
    <text evidence="2">The sequence shown here is derived from an EMBL/GenBank/DDBJ whole genome shotgun (WGS) entry which is preliminary data.</text>
</comment>
<proteinExistence type="predicted"/>
<dbReference type="PANTHER" id="PTHR38886">
    <property type="entry name" value="SESA DOMAIN-CONTAINING PROTEIN"/>
    <property type="match status" value="1"/>
</dbReference>
<organism evidence="2 3">
    <name type="scientific">Heterodermia speciosa</name>
    <dbReference type="NCBI Taxonomy" id="116794"/>
    <lineage>
        <taxon>Eukaryota</taxon>
        <taxon>Fungi</taxon>
        <taxon>Dikarya</taxon>
        <taxon>Ascomycota</taxon>
        <taxon>Pezizomycotina</taxon>
        <taxon>Lecanoromycetes</taxon>
        <taxon>OSLEUM clade</taxon>
        <taxon>Lecanoromycetidae</taxon>
        <taxon>Caliciales</taxon>
        <taxon>Physciaceae</taxon>
        <taxon>Heterodermia</taxon>
    </lineage>
</organism>
<feature type="region of interest" description="Disordered" evidence="1">
    <location>
        <begin position="236"/>
        <end position="299"/>
    </location>
</feature>
<reference evidence="2" key="1">
    <citation type="submission" date="2021-03" db="EMBL/GenBank/DDBJ databases">
        <authorList>
            <person name="Tagirdzhanova G."/>
        </authorList>
    </citation>
    <scope>NUCLEOTIDE SEQUENCE</scope>
</reference>
<feature type="compositionally biased region" description="Polar residues" evidence="1">
    <location>
        <begin position="250"/>
        <end position="266"/>
    </location>
</feature>
<sequence>MLLGSLAWKIGCAFKSGSKGAPSEFHEVENELQSLQASFSALADALGEDGSILSRADDRTQEGLRRIVSSCSETLKNLEVLVNQYQELQKKDGILPVAGHRVWRTTVIRNYKKLLWTSEGGNIQALRNMLQLHVGSINTMVTALQSQSLARLEGTIQPMASQIDGIHNAVVGNIDVKLAEIHDLMRTMTTPMTSPSLDPMARRDTVISLADTLVAEPHSETSPYIHAKQGSYSIPTSGGGLALPVRRRSNSLNSHGTQSSGSRVNSPTSTPTPYETPPTVFADTNYINDQPGASPDPQKASVIPALHLPQPAVAPSDSREEFFLRSSTLIPPQSSAIDGEPNLLRGKAGAEDRHNEIEHIATADQQKAFERTVFDDALTLCTEVGVSVDYTQRNLSEDISDEERTKIVQAMQDCKISIVTKKMRSSSTGTTRYITSIWALSSDRSVRLKQQLRDDTEVVPYTVWGRTDSVVLRFPTELIYHDLDIDDKPLNTAKTSWVNYHFKDEHGSQAFQSALMWKPLLHSFCTRRTMLAHEGLIQTAFAFQEQLCGLENLRLWRDEEAGSTIAMIHYSPNIHEGYLSFRVSGPGTTAKIVNDGEKWVKVKRLNIVLGPKVGASPSSPSPSPGSPSPEGGGGKGRKKIPAIRIEFSTPEEKYKFLEVCSRKG</sequence>